<protein>
    <submittedName>
        <fullName evidence="1">BY PROTMAP: gi|342321036|gb|EGU12974.1| Proteophosphoglycan 5 [Rhodotorula glutinis ATCC 204091]</fullName>
    </submittedName>
</protein>
<dbReference type="EMBL" id="CWKI01000005">
    <property type="protein sequence ID" value="CTR07126.1"/>
    <property type="molecule type" value="Genomic_DNA"/>
</dbReference>
<gene>
    <name evidence="1" type="primary">FGENESH: predicted gene_5.532</name>
    <name evidence="1" type="ORF">BN2166_0029870</name>
</gene>
<name>A0A0K3CIR8_RHOTO</name>
<proteinExistence type="predicted"/>
<organism evidence="1 2">
    <name type="scientific">Rhodotorula toruloides</name>
    <name type="common">Yeast</name>
    <name type="synonym">Rhodosporidium toruloides</name>
    <dbReference type="NCBI Taxonomy" id="5286"/>
    <lineage>
        <taxon>Eukaryota</taxon>
        <taxon>Fungi</taxon>
        <taxon>Dikarya</taxon>
        <taxon>Basidiomycota</taxon>
        <taxon>Pucciniomycotina</taxon>
        <taxon>Microbotryomycetes</taxon>
        <taxon>Sporidiobolales</taxon>
        <taxon>Sporidiobolaceae</taxon>
        <taxon>Rhodotorula</taxon>
    </lineage>
</organism>
<keyword evidence="2" id="KW-1185">Reference proteome</keyword>
<accession>A0A0K3CIR8</accession>
<dbReference type="Proteomes" id="UP000199069">
    <property type="component" value="Unassembled WGS sequence"/>
</dbReference>
<reference evidence="1 2" key="1">
    <citation type="submission" date="2015-07" db="EMBL/GenBank/DDBJ databases">
        <authorList>
            <person name="Cajimat M.N.B."/>
            <person name="Milazzo M.L."/>
            <person name="Fulhorst C.F."/>
        </authorList>
    </citation>
    <scope>NUCLEOTIDE SEQUENCE [LARGE SCALE GENOMIC DNA]</scope>
    <source>
        <strain evidence="1">Single colony</strain>
    </source>
</reference>
<sequence length="444" mass="49035">MLQDDLMAGKPFCRVHLACTSASKPSDSLPFCHLLLDVALPPSPHITSLKIAACPLVPALQTMPSTFPFEVALQIVHFAHARRLDESRLEHRQRLMRLALACKAFNRIVQATLKMAYIAFDGRKWDNTVSRLQGFEAEGRPVEVFVRATVEGDPLKAIQRCGQTILALRYSPGPRFLQLPTLLHEDSFPGTSLADFAQCQQHAHRRLYADLESLSLNVPMRRSGLPSAPTPLTIRELVLSAPDSSSLAEVLDLNVTPHLRRLALYHVESRCDVVGTALQARLDERLEALQIGFARRGNRLDSLPQHGLATPVLLVVDSAHAIPAPETTDIAGLFPYLQLQSLTSLAMSQWFSAAQCWRTALDSLSVATEAGAGRKAVFLPLGLRNSTVTGLGARVSAERDRLLATIEKHGVEHVGWYHADEETGASFSEPFRRYLDRERLAGRM</sequence>
<evidence type="ECO:0000313" key="2">
    <source>
        <dbReference type="Proteomes" id="UP000199069"/>
    </source>
</evidence>
<dbReference type="AlphaFoldDB" id="A0A0K3CIR8"/>
<evidence type="ECO:0000313" key="1">
    <source>
        <dbReference type="EMBL" id="CTR07126.1"/>
    </source>
</evidence>